<dbReference type="FunFam" id="1.20.1270.60:FF:000080">
    <property type="entry name" value="ADP-ribosylation factor GTPase-activating protein AGD3"/>
    <property type="match status" value="1"/>
</dbReference>
<dbReference type="GO" id="GO:0008270">
    <property type="term" value="F:zinc ion binding"/>
    <property type="evidence" value="ECO:0007669"/>
    <property type="project" value="UniProtKB-KW"/>
</dbReference>
<dbReference type="AlphaFoldDB" id="A0A1Q3BW48"/>
<dbReference type="PANTHER" id="PTHR23180">
    <property type="entry name" value="CENTAURIN/ARF"/>
    <property type="match status" value="1"/>
</dbReference>
<dbReference type="InterPro" id="IPR001164">
    <property type="entry name" value="ArfGAP_dom"/>
</dbReference>
<keyword evidence="1" id="KW-0343">GTPase activation</keyword>
<dbReference type="Pfam" id="PF16746">
    <property type="entry name" value="BAR_3"/>
    <property type="match status" value="1"/>
</dbReference>
<dbReference type="SUPFAM" id="SSF103657">
    <property type="entry name" value="BAR/IMD domain-like"/>
    <property type="match status" value="1"/>
</dbReference>
<feature type="domain" description="PH" evidence="11">
    <location>
        <begin position="293"/>
        <end position="430"/>
    </location>
</feature>
<dbReference type="SUPFAM" id="SSF48403">
    <property type="entry name" value="Ankyrin repeat"/>
    <property type="match status" value="1"/>
</dbReference>
<evidence type="ECO:0000259" key="12">
    <source>
        <dbReference type="PROSITE" id="PS50115"/>
    </source>
</evidence>
<dbReference type="FunFam" id="1.10.220.150:FF:000019">
    <property type="entry name" value="ADP-ribosylation factor GTPase-activating protein AGD1"/>
    <property type="match status" value="1"/>
</dbReference>
<protein>
    <submittedName>
        <fullName evidence="13">PH domain-containing protein/ArfGap domain-containing protein/BAR domain-containing protein/Ank_2 domain-containing protein</fullName>
    </submittedName>
</protein>
<evidence type="ECO:0000256" key="5">
    <source>
        <dbReference type="ARBA" id="ARBA00022833"/>
    </source>
</evidence>
<dbReference type="EMBL" id="BDDD01000966">
    <property type="protein sequence ID" value="GAV72099.1"/>
    <property type="molecule type" value="Genomic_DNA"/>
</dbReference>
<keyword evidence="4 9" id="KW-0863">Zinc-finger</keyword>
<accession>A0A1Q3BW48</accession>
<evidence type="ECO:0000256" key="6">
    <source>
        <dbReference type="ARBA" id="ARBA00023043"/>
    </source>
</evidence>
<dbReference type="InterPro" id="IPR027267">
    <property type="entry name" value="AH/BAR_dom_sf"/>
</dbReference>
<keyword evidence="2" id="KW-0479">Metal-binding</keyword>
<dbReference type="Gene3D" id="1.25.40.20">
    <property type="entry name" value="Ankyrin repeat-containing domain"/>
    <property type="match status" value="1"/>
</dbReference>
<feature type="region of interest" description="Disordered" evidence="10">
    <location>
        <begin position="250"/>
        <end position="271"/>
    </location>
</feature>
<dbReference type="InterPro" id="IPR001849">
    <property type="entry name" value="PH_domain"/>
</dbReference>
<reference evidence="14" key="1">
    <citation type="submission" date="2016-04" db="EMBL/GenBank/DDBJ databases">
        <title>Cephalotus genome sequencing.</title>
        <authorList>
            <person name="Fukushima K."/>
            <person name="Hasebe M."/>
            <person name="Fang X."/>
        </authorList>
    </citation>
    <scope>NUCLEOTIDE SEQUENCE [LARGE SCALE GENOMIC DNA]</scope>
    <source>
        <strain evidence="14">cv. St1</strain>
    </source>
</reference>
<evidence type="ECO:0000256" key="8">
    <source>
        <dbReference type="PROSITE-ProRule" id="PRU00023"/>
    </source>
</evidence>
<feature type="repeat" description="ANK" evidence="8">
    <location>
        <begin position="740"/>
        <end position="772"/>
    </location>
</feature>
<dbReference type="Pfam" id="PF12796">
    <property type="entry name" value="Ank_2"/>
    <property type="match status" value="1"/>
</dbReference>
<dbReference type="PROSITE" id="PS50088">
    <property type="entry name" value="ANK_REPEAT"/>
    <property type="match status" value="2"/>
</dbReference>
<evidence type="ECO:0000256" key="7">
    <source>
        <dbReference type="ARBA" id="ARBA00023054"/>
    </source>
</evidence>
<dbReference type="GO" id="GO:0005096">
    <property type="term" value="F:GTPase activator activity"/>
    <property type="evidence" value="ECO:0007669"/>
    <property type="project" value="UniProtKB-KW"/>
</dbReference>
<evidence type="ECO:0000313" key="14">
    <source>
        <dbReference type="Proteomes" id="UP000187406"/>
    </source>
</evidence>
<dbReference type="GO" id="GO:0005737">
    <property type="term" value="C:cytoplasm"/>
    <property type="evidence" value="ECO:0007669"/>
    <property type="project" value="InterPro"/>
</dbReference>
<evidence type="ECO:0000259" key="11">
    <source>
        <dbReference type="PROSITE" id="PS50003"/>
    </source>
</evidence>
<dbReference type="PROSITE" id="PS50003">
    <property type="entry name" value="PH_DOMAIN"/>
    <property type="match status" value="1"/>
</dbReference>
<dbReference type="PRINTS" id="PR00405">
    <property type="entry name" value="REVINTRACTNG"/>
</dbReference>
<dbReference type="InParanoid" id="A0A1Q3BW48"/>
<dbReference type="InterPro" id="IPR045258">
    <property type="entry name" value="ACAP1/2/3-like"/>
</dbReference>
<evidence type="ECO:0000256" key="10">
    <source>
        <dbReference type="SAM" id="MobiDB-lite"/>
    </source>
</evidence>
<evidence type="ECO:0000313" key="13">
    <source>
        <dbReference type="EMBL" id="GAV72099.1"/>
    </source>
</evidence>
<dbReference type="Gene3D" id="1.20.1270.60">
    <property type="entry name" value="Arfaptin homology (AH) domain/BAR domain"/>
    <property type="match status" value="1"/>
</dbReference>
<organism evidence="13 14">
    <name type="scientific">Cephalotus follicularis</name>
    <name type="common">Albany pitcher plant</name>
    <dbReference type="NCBI Taxonomy" id="3775"/>
    <lineage>
        <taxon>Eukaryota</taxon>
        <taxon>Viridiplantae</taxon>
        <taxon>Streptophyta</taxon>
        <taxon>Embryophyta</taxon>
        <taxon>Tracheophyta</taxon>
        <taxon>Spermatophyta</taxon>
        <taxon>Magnoliopsida</taxon>
        <taxon>eudicotyledons</taxon>
        <taxon>Gunneridae</taxon>
        <taxon>Pentapetalae</taxon>
        <taxon>rosids</taxon>
        <taxon>fabids</taxon>
        <taxon>Oxalidales</taxon>
        <taxon>Cephalotaceae</taxon>
        <taxon>Cephalotus</taxon>
    </lineage>
</organism>
<sequence>MHFAKLDDSPMFRKQIQCLEESAETLRERSLKFYKGCRKYTEGLGEGYDGDIAFASALETFGGGHNDPISVAFGGPVMTKFTIALREIGTYKEVLRSQVEHMLNDRLLQFVNIDLLEVKEARKRFDKASLLYDQAREKFLSLKKGTRTDIASVYEEELHSTRSTFEQARFNLVTALSNVEAKKRFEFLEAVSGTMDAHLRYFKQGYELLHQMEPYINQQVLTYAQQSRERSNYEQAALNERMQDYKRQIDRESRWASNGSNGSPNGDGIQAIGRSSHKMIEAVMQSAAKGKVQTIRQGYLSKRSSNLRGDWKRRFFVLDSRGMLYYYRKQISKTSGTGSQLSGQRNSSELGSGLLSRWLSSSHNHGGVHDEKSVAHHTVNLLTSTIKVDADQSDLRFCFRIISPTKNYTLQAESALDQMDWIEKITGVIASLLSSQAPERCLTASPMGSGHHRSASDSSSFESSDFDHGAVEEYASERSLAGAHHERSLRNSQQQRSCVKNEKPVDVLRRVCGNDKCADCSAPEPDWASLNLGVLVCIECSGVHHNLGVHISKVRSLTLDVKVWEPSVISLFQSLGNTFANSVWEELLQSRSAFQIDLTPALLFKSDKPQLLLMDKPCPADSISIKEKFIHAKYAEKLFVRKPKDSQYIHSVTEQIWEAVRANDKKAVYRHIVNSEADVNAVYEKASSSSLTLAKVMLMQERTSLDHSSSCLAGDSLDQSSISSLTMAGVNEVQSVEDLDGCTLLHLACETADIGMLELLLQYGANINATDSRGQTPLHRCILGGRAIFARLLLSRGADLQVNGDGKSPLELAVQSKFVDSEVLVMLSDSNG</sequence>
<feature type="region of interest" description="Disordered" evidence="10">
    <location>
        <begin position="443"/>
        <end position="465"/>
    </location>
</feature>
<dbReference type="CDD" id="cd13250">
    <property type="entry name" value="PH_ACAP"/>
    <property type="match status" value="1"/>
</dbReference>
<dbReference type="InterPro" id="IPR004148">
    <property type="entry name" value="BAR_dom"/>
</dbReference>
<name>A0A1Q3BW48_CEPFO</name>
<dbReference type="SMART" id="SM00105">
    <property type="entry name" value="ArfGap"/>
    <property type="match status" value="1"/>
</dbReference>
<dbReference type="SUPFAM" id="SSF57863">
    <property type="entry name" value="ArfGap/RecO-like zinc finger"/>
    <property type="match status" value="1"/>
</dbReference>
<feature type="compositionally biased region" description="Low complexity" evidence="10">
    <location>
        <begin position="257"/>
        <end position="266"/>
    </location>
</feature>
<evidence type="ECO:0000256" key="2">
    <source>
        <dbReference type="ARBA" id="ARBA00022723"/>
    </source>
</evidence>
<dbReference type="CDD" id="cd08204">
    <property type="entry name" value="ArfGap"/>
    <property type="match status" value="1"/>
</dbReference>
<keyword evidence="5" id="KW-0862">Zinc</keyword>
<keyword evidence="7" id="KW-0175">Coiled coil</keyword>
<evidence type="ECO:0000256" key="9">
    <source>
        <dbReference type="PROSITE-ProRule" id="PRU00288"/>
    </source>
</evidence>
<dbReference type="InterPro" id="IPR038508">
    <property type="entry name" value="ArfGAP_dom_sf"/>
</dbReference>
<dbReference type="Gene3D" id="1.10.220.150">
    <property type="entry name" value="Arf GTPase activating protein"/>
    <property type="match status" value="1"/>
</dbReference>
<feature type="domain" description="Arf-GAP" evidence="12">
    <location>
        <begin position="502"/>
        <end position="647"/>
    </location>
</feature>
<dbReference type="Pfam" id="PF00169">
    <property type="entry name" value="PH"/>
    <property type="match status" value="1"/>
</dbReference>
<dbReference type="InterPro" id="IPR035670">
    <property type="entry name" value="AGD1/2/3/4_BAR_plant"/>
</dbReference>
<dbReference type="SUPFAM" id="SSF50729">
    <property type="entry name" value="PH domain-like"/>
    <property type="match status" value="1"/>
</dbReference>
<keyword evidence="6 8" id="KW-0040">ANK repeat</keyword>
<dbReference type="PROSITE" id="PS50297">
    <property type="entry name" value="ANK_REP_REGION"/>
    <property type="match status" value="2"/>
</dbReference>
<dbReference type="Proteomes" id="UP000187406">
    <property type="component" value="Unassembled WGS sequence"/>
</dbReference>
<dbReference type="PANTHER" id="PTHR23180:SF160">
    <property type="entry name" value="ADP-RIBOSYLATION FACTOR GTPASE-ACTIVATING PROTEIN EFFECTOR PROTEIN 1"/>
    <property type="match status" value="1"/>
</dbReference>
<dbReference type="Pfam" id="PF01412">
    <property type="entry name" value="ArfGap"/>
    <property type="match status" value="1"/>
</dbReference>
<dbReference type="CDD" id="cd07606">
    <property type="entry name" value="BAR_SFC_plant"/>
    <property type="match status" value="1"/>
</dbReference>
<dbReference type="OrthoDB" id="194358at2759"/>
<dbReference type="FunCoup" id="A0A1Q3BW48">
    <property type="interactions" value="2530"/>
</dbReference>
<dbReference type="InterPro" id="IPR036770">
    <property type="entry name" value="Ankyrin_rpt-contain_sf"/>
</dbReference>
<dbReference type="Gene3D" id="2.30.29.30">
    <property type="entry name" value="Pleckstrin-homology domain (PH domain)/Phosphotyrosine-binding domain (PTB)"/>
    <property type="match status" value="1"/>
</dbReference>
<dbReference type="STRING" id="3775.A0A1Q3BW48"/>
<keyword evidence="14" id="KW-1185">Reference proteome</keyword>
<dbReference type="InterPro" id="IPR037278">
    <property type="entry name" value="ARFGAP/RecO"/>
</dbReference>
<evidence type="ECO:0000256" key="1">
    <source>
        <dbReference type="ARBA" id="ARBA00022468"/>
    </source>
</evidence>
<evidence type="ECO:0000256" key="4">
    <source>
        <dbReference type="ARBA" id="ARBA00022771"/>
    </source>
</evidence>
<proteinExistence type="predicted"/>
<evidence type="ECO:0000256" key="3">
    <source>
        <dbReference type="ARBA" id="ARBA00022737"/>
    </source>
</evidence>
<gene>
    <name evidence="13" type="ORF">CFOL_v3_15588</name>
</gene>
<dbReference type="InterPro" id="IPR002110">
    <property type="entry name" value="Ankyrin_rpt"/>
</dbReference>
<comment type="caution">
    <text evidence="13">The sequence shown here is derived from an EMBL/GenBank/DDBJ whole genome shotgun (WGS) entry which is preliminary data.</text>
</comment>
<dbReference type="InterPro" id="IPR011993">
    <property type="entry name" value="PH-like_dom_sf"/>
</dbReference>
<dbReference type="SMART" id="SM00721">
    <property type="entry name" value="BAR"/>
    <property type="match status" value="1"/>
</dbReference>
<feature type="repeat" description="ANK" evidence="8">
    <location>
        <begin position="773"/>
        <end position="805"/>
    </location>
</feature>
<dbReference type="SMART" id="SM00233">
    <property type="entry name" value="PH"/>
    <property type="match status" value="1"/>
</dbReference>
<keyword evidence="3" id="KW-0677">Repeat</keyword>
<dbReference type="SMART" id="SM00248">
    <property type="entry name" value="ANK"/>
    <property type="match status" value="2"/>
</dbReference>
<dbReference type="PROSITE" id="PS50115">
    <property type="entry name" value="ARFGAP"/>
    <property type="match status" value="1"/>
</dbReference>